<organism evidence="1">
    <name type="scientific">uncultured Caudovirales phage</name>
    <dbReference type="NCBI Taxonomy" id="2100421"/>
    <lineage>
        <taxon>Viruses</taxon>
        <taxon>Duplodnaviria</taxon>
        <taxon>Heunggongvirae</taxon>
        <taxon>Uroviricota</taxon>
        <taxon>Caudoviricetes</taxon>
        <taxon>Peduoviridae</taxon>
        <taxon>Maltschvirus</taxon>
        <taxon>Maltschvirus maltsch</taxon>
    </lineage>
</organism>
<evidence type="ECO:0000313" key="1">
    <source>
        <dbReference type="EMBL" id="CAB4142959.1"/>
    </source>
</evidence>
<protein>
    <submittedName>
        <fullName evidence="1">Uncharacterized protein</fullName>
    </submittedName>
</protein>
<sequence length="74" mass="8592">MSKFKIRYNQSRGKPNRGTEEHVWRVFEDDKEYLCKNVKINVPSYGAKTGEDWSICCEGTMEVCRDTSTITINP</sequence>
<proteinExistence type="predicted"/>
<dbReference type="EMBL" id="LR796423">
    <property type="protein sequence ID" value="CAB4142959.1"/>
    <property type="molecule type" value="Genomic_DNA"/>
</dbReference>
<reference evidence="1" key="1">
    <citation type="submission" date="2020-04" db="EMBL/GenBank/DDBJ databases">
        <authorList>
            <person name="Chiriac C."/>
            <person name="Salcher M."/>
            <person name="Ghai R."/>
            <person name="Kavagutti S V."/>
        </authorList>
    </citation>
    <scope>NUCLEOTIDE SEQUENCE</scope>
</reference>
<gene>
    <name evidence="1" type="ORF">UFOVP447_57</name>
</gene>
<accession>A0A6J5MGY0</accession>
<name>A0A6J5MGY0_9CAUD</name>